<dbReference type="KEGG" id="mbah:HYN46_06765"/>
<evidence type="ECO:0000256" key="5">
    <source>
        <dbReference type="ARBA" id="ARBA00023002"/>
    </source>
</evidence>
<feature type="domain" description="Nitroreductase" evidence="9">
    <location>
        <begin position="25"/>
        <end position="167"/>
    </location>
</feature>
<dbReference type="SUPFAM" id="SSF55469">
    <property type="entry name" value="FMN-dependent nitroreductase-like"/>
    <property type="match status" value="1"/>
</dbReference>
<dbReference type="Proteomes" id="UP000253940">
    <property type="component" value="Chromosome"/>
</dbReference>
<evidence type="ECO:0000256" key="3">
    <source>
        <dbReference type="ARBA" id="ARBA00022643"/>
    </source>
</evidence>
<feature type="binding site" evidence="8">
    <location>
        <position position="44"/>
    </location>
    <ligand>
        <name>FMN</name>
        <dbReference type="ChEBI" id="CHEBI:58210"/>
        <note>ligand shared between dimeric partners</note>
    </ligand>
</feature>
<reference evidence="10 11" key="1">
    <citation type="submission" date="2018-07" db="EMBL/GenBank/DDBJ databases">
        <title>Genome sequencing of Moraxellaceae gen. HYN0046.</title>
        <authorList>
            <person name="Kim M."/>
            <person name="Yi H."/>
        </authorList>
    </citation>
    <scope>NUCLEOTIDE SEQUENCE [LARGE SCALE GENOMIC DNA]</scope>
    <source>
        <strain evidence="10 11">HYN0046</strain>
    </source>
</reference>
<dbReference type="EMBL" id="CP031222">
    <property type="protein sequence ID" value="AXI02554.1"/>
    <property type="molecule type" value="Genomic_DNA"/>
</dbReference>
<sequence length="189" mass="20767">MKTKADTLFDMINARQSDGMLSAPAPSSHELQLAVQAALTAPDHHRLQPWRFLTVSGDARLKMGEVLRQALIARGETDEAALNKVRGQPLRAPMILVCVVDTKEHPKVPQVEQVLSMGAAIQNILLMLKALGYGSMWRTGAITESPVVKAAFGLKEHDVIAGFVYIGSLSREIAARELPDVNHFLHEWI</sequence>
<keyword evidence="5 7" id="KW-0560">Oxidoreductase</keyword>
<dbReference type="Gene3D" id="3.40.109.10">
    <property type="entry name" value="NADH Oxidase"/>
    <property type="match status" value="1"/>
</dbReference>
<keyword evidence="4 7" id="KW-0521">NADP</keyword>
<evidence type="ECO:0000256" key="4">
    <source>
        <dbReference type="ARBA" id="ARBA00022857"/>
    </source>
</evidence>
<evidence type="ECO:0000256" key="8">
    <source>
        <dbReference type="PIRSR" id="PIRSR000232-1"/>
    </source>
</evidence>
<keyword evidence="11" id="KW-1185">Reference proteome</keyword>
<evidence type="ECO:0000313" key="11">
    <source>
        <dbReference type="Proteomes" id="UP000253940"/>
    </source>
</evidence>
<dbReference type="PANTHER" id="PTHR43821:SF1">
    <property type="entry name" value="NAD(P)H NITROREDUCTASE YDJA-RELATED"/>
    <property type="match status" value="1"/>
</dbReference>
<keyword evidence="3 7" id="KW-0288">FMN</keyword>
<proteinExistence type="inferred from homology"/>
<dbReference type="CDD" id="cd02135">
    <property type="entry name" value="YdjA-like"/>
    <property type="match status" value="1"/>
</dbReference>
<keyword evidence="6 7" id="KW-0520">NAD</keyword>
<dbReference type="InterPro" id="IPR029479">
    <property type="entry name" value="Nitroreductase"/>
</dbReference>
<dbReference type="EC" id="1.-.-.-" evidence="7"/>
<dbReference type="PIRSF" id="PIRSF000232">
    <property type="entry name" value="YdjA"/>
    <property type="match status" value="1"/>
</dbReference>
<evidence type="ECO:0000256" key="6">
    <source>
        <dbReference type="ARBA" id="ARBA00023027"/>
    </source>
</evidence>
<dbReference type="InterPro" id="IPR026021">
    <property type="entry name" value="YdjA-like"/>
</dbReference>
<keyword evidence="2 7" id="KW-0285">Flavoprotein</keyword>
<gene>
    <name evidence="10" type="ORF">HYN46_06765</name>
</gene>
<comment type="cofactor">
    <cofactor evidence="8">
        <name>FMN</name>
        <dbReference type="ChEBI" id="CHEBI:58210"/>
    </cofactor>
    <text evidence="8">Binds 1 FMN per subunit.</text>
</comment>
<dbReference type="RefSeq" id="WP_114898664.1">
    <property type="nucleotide sequence ID" value="NZ_CP031222.1"/>
</dbReference>
<feature type="binding site" description="in other chain" evidence="8">
    <location>
        <begin position="137"/>
        <end position="139"/>
    </location>
    <ligand>
        <name>FMN</name>
        <dbReference type="ChEBI" id="CHEBI:58210"/>
        <note>ligand shared between dimeric partners</note>
    </ligand>
</feature>
<name>A0A345P5J5_9GAMM</name>
<dbReference type="AlphaFoldDB" id="A0A345P5J5"/>
<organism evidence="10 11">
    <name type="scientific">Aquirhabdus parva</name>
    <dbReference type="NCBI Taxonomy" id="2283318"/>
    <lineage>
        <taxon>Bacteria</taxon>
        <taxon>Pseudomonadati</taxon>
        <taxon>Pseudomonadota</taxon>
        <taxon>Gammaproteobacteria</taxon>
        <taxon>Moraxellales</taxon>
        <taxon>Moraxellaceae</taxon>
        <taxon>Aquirhabdus</taxon>
    </lineage>
</organism>
<dbReference type="Pfam" id="PF00881">
    <property type="entry name" value="Nitroreductase"/>
    <property type="match status" value="1"/>
</dbReference>
<dbReference type="OrthoDB" id="9804207at2"/>
<evidence type="ECO:0000256" key="2">
    <source>
        <dbReference type="ARBA" id="ARBA00022630"/>
    </source>
</evidence>
<dbReference type="InterPro" id="IPR052530">
    <property type="entry name" value="NAD(P)H_nitroreductase"/>
</dbReference>
<feature type="binding site" description="in other chain" evidence="8">
    <location>
        <begin position="15"/>
        <end position="17"/>
    </location>
    <ligand>
        <name>FMN</name>
        <dbReference type="ChEBI" id="CHEBI:58210"/>
        <note>ligand shared between dimeric partners</note>
    </ligand>
</feature>
<protein>
    <recommendedName>
        <fullName evidence="7">Putative NAD(P)H nitroreductase</fullName>
        <ecNumber evidence="7">1.-.-.-</ecNumber>
    </recommendedName>
</protein>
<evidence type="ECO:0000256" key="7">
    <source>
        <dbReference type="PIRNR" id="PIRNR000232"/>
    </source>
</evidence>
<comment type="similarity">
    <text evidence="1 7">Belongs to the nitroreductase family.</text>
</comment>
<evidence type="ECO:0000256" key="1">
    <source>
        <dbReference type="ARBA" id="ARBA00007118"/>
    </source>
</evidence>
<dbReference type="GO" id="GO:0016491">
    <property type="term" value="F:oxidoreductase activity"/>
    <property type="evidence" value="ECO:0007669"/>
    <property type="project" value="UniProtKB-UniRule"/>
</dbReference>
<evidence type="ECO:0000313" key="10">
    <source>
        <dbReference type="EMBL" id="AXI02554.1"/>
    </source>
</evidence>
<dbReference type="InterPro" id="IPR000415">
    <property type="entry name" value="Nitroreductase-like"/>
</dbReference>
<accession>A0A345P5J5</accession>
<dbReference type="PANTHER" id="PTHR43821">
    <property type="entry name" value="NAD(P)H NITROREDUCTASE YDJA-RELATED"/>
    <property type="match status" value="1"/>
</dbReference>
<evidence type="ECO:0000259" key="9">
    <source>
        <dbReference type="Pfam" id="PF00881"/>
    </source>
</evidence>